<gene>
    <name evidence="1" type="ORF">PPROV_000561800</name>
</gene>
<protein>
    <submittedName>
        <fullName evidence="1">Uncharacterized protein</fullName>
    </submittedName>
</protein>
<dbReference type="Proteomes" id="UP000660262">
    <property type="component" value="Unassembled WGS sequence"/>
</dbReference>
<dbReference type="EMBL" id="BNJQ01000014">
    <property type="protein sequence ID" value="GHP06874.1"/>
    <property type="molecule type" value="Genomic_DNA"/>
</dbReference>
<comment type="caution">
    <text evidence="1">The sequence shown here is derived from an EMBL/GenBank/DDBJ whole genome shotgun (WGS) entry which is preliminary data.</text>
</comment>
<accession>A0A830HIB8</accession>
<dbReference type="AlphaFoldDB" id="A0A830HIB8"/>
<reference evidence="1" key="1">
    <citation type="submission" date="2020-10" db="EMBL/GenBank/DDBJ databases">
        <title>Unveiling of a novel bifunctional photoreceptor, Dualchrome1, isolated from a cosmopolitan green alga.</title>
        <authorList>
            <person name="Suzuki S."/>
            <person name="Kawachi M."/>
        </authorList>
    </citation>
    <scope>NUCLEOTIDE SEQUENCE</scope>
    <source>
        <strain evidence="1">NIES 2893</strain>
    </source>
</reference>
<evidence type="ECO:0000313" key="1">
    <source>
        <dbReference type="EMBL" id="GHP06874.1"/>
    </source>
</evidence>
<keyword evidence="2" id="KW-1185">Reference proteome</keyword>
<sequence length="156" mass="16303">MDDPPRGASLAAVTAYGYHDGVPNVNLLSRAEGNSFAQASMNTSLKATGAGSGEPLLATSLRAYGGSLELMASSFSQDVSSLRTSQNIARANLAPTAPNHVPPHAHMQNLMGGDEEEEALASIDAIRGELDTLTAELHTLKANEESELGPRTTRCV</sequence>
<proteinExistence type="predicted"/>
<organism evidence="1 2">
    <name type="scientific">Pycnococcus provasolii</name>
    <dbReference type="NCBI Taxonomy" id="41880"/>
    <lineage>
        <taxon>Eukaryota</taxon>
        <taxon>Viridiplantae</taxon>
        <taxon>Chlorophyta</taxon>
        <taxon>Pseudoscourfieldiophyceae</taxon>
        <taxon>Pseudoscourfieldiales</taxon>
        <taxon>Pycnococcaceae</taxon>
        <taxon>Pycnococcus</taxon>
    </lineage>
</organism>
<evidence type="ECO:0000313" key="2">
    <source>
        <dbReference type="Proteomes" id="UP000660262"/>
    </source>
</evidence>
<name>A0A830HIB8_9CHLO</name>